<feature type="transmembrane region" description="Helical" evidence="1">
    <location>
        <begin position="9"/>
        <end position="29"/>
    </location>
</feature>
<name>A0ABT6FSB1_9FLAO</name>
<protein>
    <submittedName>
        <fullName evidence="2">Uncharacterized protein</fullName>
    </submittedName>
</protein>
<evidence type="ECO:0000256" key="1">
    <source>
        <dbReference type="SAM" id="Phobius"/>
    </source>
</evidence>
<dbReference type="RefSeq" id="WP_277899953.1">
    <property type="nucleotide sequence ID" value="NZ_JAPMUA010000003.1"/>
</dbReference>
<proteinExistence type="predicted"/>
<evidence type="ECO:0000313" key="3">
    <source>
        <dbReference type="Proteomes" id="UP001153642"/>
    </source>
</evidence>
<evidence type="ECO:0000313" key="2">
    <source>
        <dbReference type="EMBL" id="MDG3586135.1"/>
    </source>
</evidence>
<keyword evidence="1" id="KW-1133">Transmembrane helix</keyword>
<organism evidence="2 3">
    <name type="scientific">Galbibacter pacificus</name>
    <dbReference type="NCBI Taxonomy" id="2996052"/>
    <lineage>
        <taxon>Bacteria</taxon>
        <taxon>Pseudomonadati</taxon>
        <taxon>Bacteroidota</taxon>
        <taxon>Flavobacteriia</taxon>
        <taxon>Flavobacteriales</taxon>
        <taxon>Flavobacteriaceae</taxon>
        <taxon>Galbibacter</taxon>
    </lineage>
</organism>
<reference evidence="2" key="1">
    <citation type="submission" date="2022-11" db="EMBL/GenBank/DDBJ databases">
        <title>High-quality draft genome sequence of Galbibacter sp. strain CMA-7.</title>
        <authorList>
            <person name="Wei L."/>
            <person name="Dong C."/>
            <person name="Shao Z."/>
        </authorList>
    </citation>
    <scope>NUCLEOTIDE SEQUENCE</scope>
    <source>
        <strain evidence="2">CMA-7</strain>
    </source>
</reference>
<keyword evidence="3" id="KW-1185">Reference proteome</keyword>
<keyword evidence="1" id="KW-0472">Membrane</keyword>
<comment type="caution">
    <text evidence="2">The sequence shown here is derived from an EMBL/GenBank/DDBJ whole genome shotgun (WGS) entry which is preliminary data.</text>
</comment>
<accession>A0ABT6FSB1</accession>
<sequence length="100" mass="11398">MKNRLKHSITYLFLALFVTVKLAGLHVILHSDDKDHLAHCIVCDHAVANEHTPVLPAQTEEITFENVEVFVERPIIQGHYFHYCSQGIPNQLFSRPPPIS</sequence>
<keyword evidence="1" id="KW-0812">Transmembrane</keyword>
<dbReference type="EMBL" id="JAPMUA010000003">
    <property type="protein sequence ID" value="MDG3586135.1"/>
    <property type="molecule type" value="Genomic_DNA"/>
</dbReference>
<dbReference type="Proteomes" id="UP001153642">
    <property type="component" value="Unassembled WGS sequence"/>
</dbReference>
<gene>
    <name evidence="2" type="ORF">OSR52_09665</name>
</gene>